<sequence length="177" mass="19344">MAKSDDRRSAILERLADHVLSDGLSASSLRALADAAETSDRMLLYYFKDKNEIITATLGVIGDRLEIILGDRAAPQPIPLEKLQPALLKAALDDDLWPYMRMWLEISALAAHGDAFYRAVGQQLGERFLDWGHAQLKSASPRKRRSEAAGLLLTIEGALLLKSVGMTDAIKDATGIS</sequence>
<dbReference type="InterPro" id="IPR001647">
    <property type="entry name" value="HTH_TetR"/>
</dbReference>
<dbReference type="Gene3D" id="1.10.357.10">
    <property type="entry name" value="Tetracycline Repressor, domain 2"/>
    <property type="match status" value="1"/>
</dbReference>
<name>X5MEX4_9HYPH</name>
<dbReference type="PATRIC" id="fig|1458461.3.peg.2986"/>
<dbReference type="Pfam" id="PF00440">
    <property type="entry name" value="TetR_N"/>
    <property type="match status" value="1"/>
</dbReference>
<dbReference type="PROSITE" id="PS50977">
    <property type="entry name" value="HTH_TETR_2"/>
    <property type="match status" value="1"/>
</dbReference>
<protein>
    <submittedName>
        <fullName evidence="4">Transcriptional regulator, TetR family</fullName>
    </submittedName>
</protein>
<dbReference type="HOGENOM" id="CLU_105089_2_0_5"/>
<organism evidence="4 5">
    <name type="scientific">Candidatus Phaeomarinibacter ectocarpi</name>
    <dbReference type="NCBI Taxonomy" id="1458461"/>
    <lineage>
        <taxon>Bacteria</taxon>
        <taxon>Pseudomonadati</taxon>
        <taxon>Pseudomonadota</taxon>
        <taxon>Alphaproteobacteria</taxon>
        <taxon>Hyphomicrobiales</taxon>
        <taxon>Parvibaculaceae</taxon>
        <taxon>Candidatus Phaeomarinibacter</taxon>
    </lineage>
</organism>
<dbReference type="RefSeq" id="WP_043949059.1">
    <property type="nucleotide sequence ID" value="NZ_HG966617.1"/>
</dbReference>
<evidence type="ECO:0000313" key="4">
    <source>
        <dbReference type="EMBL" id="CDO61192.1"/>
    </source>
</evidence>
<keyword evidence="5" id="KW-1185">Reference proteome</keyword>
<accession>X5MEX4</accession>
<dbReference type="KEGG" id="pect:BN1012_Phect2980"/>
<evidence type="ECO:0000313" key="5">
    <source>
        <dbReference type="Proteomes" id="UP000032160"/>
    </source>
</evidence>
<dbReference type="GO" id="GO:0003677">
    <property type="term" value="F:DNA binding"/>
    <property type="evidence" value="ECO:0007669"/>
    <property type="project" value="UniProtKB-UniRule"/>
</dbReference>
<reference evidence="4 5" key="1">
    <citation type="journal article" date="2014" name="Front. Genet.">
        <title>Genome and metabolic network of "Candidatus Phaeomarinobacter ectocarpi" Ec32, a new candidate genus of Alphaproteobacteria frequently associated with brown algae.</title>
        <authorList>
            <person name="Dittami S.M."/>
            <person name="Barbeyron T."/>
            <person name="Boyen C."/>
            <person name="Cambefort J."/>
            <person name="Collet G."/>
            <person name="Delage L."/>
            <person name="Gobet A."/>
            <person name="Groisillier A."/>
            <person name="Leblanc C."/>
            <person name="Michel G."/>
            <person name="Scornet D."/>
            <person name="Siegel A."/>
            <person name="Tapia J.E."/>
            <person name="Tonon T."/>
        </authorList>
    </citation>
    <scope>NUCLEOTIDE SEQUENCE [LARGE SCALE GENOMIC DNA]</scope>
    <source>
        <strain evidence="4 5">Ec32</strain>
    </source>
</reference>
<evidence type="ECO:0000256" key="2">
    <source>
        <dbReference type="PROSITE-ProRule" id="PRU00335"/>
    </source>
</evidence>
<proteinExistence type="predicted"/>
<gene>
    <name evidence="4" type="ORF">BN1012_Phect2980</name>
</gene>
<feature type="DNA-binding region" description="H-T-H motif" evidence="2">
    <location>
        <begin position="28"/>
        <end position="47"/>
    </location>
</feature>
<evidence type="ECO:0000256" key="1">
    <source>
        <dbReference type="ARBA" id="ARBA00023125"/>
    </source>
</evidence>
<dbReference type="Proteomes" id="UP000032160">
    <property type="component" value="Chromosome I"/>
</dbReference>
<dbReference type="InterPro" id="IPR009057">
    <property type="entry name" value="Homeodomain-like_sf"/>
</dbReference>
<evidence type="ECO:0000259" key="3">
    <source>
        <dbReference type="PROSITE" id="PS50977"/>
    </source>
</evidence>
<dbReference type="OrthoDB" id="2356263at2"/>
<dbReference type="EMBL" id="HG966617">
    <property type="protein sequence ID" value="CDO61192.1"/>
    <property type="molecule type" value="Genomic_DNA"/>
</dbReference>
<dbReference type="AlphaFoldDB" id="X5MEX4"/>
<feature type="domain" description="HTH tetR-type" evidence="3">
    <location>
        <begin position="5"/>
        <end position="65"/>
    </location>
</feature>
<keyword evidence="1 2" id="KW-0238">DNA-binding</keyword>
<dbReference type="SUPFAM" id="SSF46689">
    <property type="entry name" value="Homeodomain-like"/>
    <property type="match status" value="1"/>
</dbReference>